<keyword evidence="2" id="KW-1185">Reference proteome</keyword>
<proteinExistence type="predicted"/>
<protein>
    <submittedName>
        <fullName evidence="1">Uncharacterized protein</fullName>
    </submittedName>
</protein>
<name>A0A8J3D5T9_9BACT</name>
<dbReference type="AlphaFoldDB" id="A0A8J3D5T9"/>
<gene>
    <name evidence="1" type="ORF">GCM10007390_48840</name>
</gene>
<reference evidence="1 2" key="1">
    <citation type="journal article" date="2014" name="Int. J. Syst. Evol. Microbiol.">
        <title>Complete genome sequence of Corynebacterium casei LMG S-19264T (=DSM 44701T), isolated from a smear-ripened cheese.</title>
        <authorList>
            <consortium name="US DOE Joint Genome Institute (JGI-PGF)"/>
            <person name="Walter F."/>
            <person name="Albersmeier A."/>
            <person name="Kalinowski J."/>
            <person name="Ruckert C."/>
        </authorList>
    </citation>
    <scope>NUCLEOTIDE SEQUENCE [LARGE SCALE GENOMIC DNA]</scope>
    <source>
        <strain evidence="1 2">KCTC 12866</strain>
    </source>
</reference>
<sequence>MLITQTTTATQPAAWTTHTTALAPPAAADAAILPQPCPYCGSEAGEYEAEDGYMRCYDCGGM</sequence>
<accession>A0A8J3D5T9</accession>
<dbReference type="SUPFAM" id="SSF57783">
    <property type="entry name" value="Zinc beta-ribbon"/>
    <property type="match status" value="1"/>
</dbReference>
<dbReference type="EMBL" id="BMXF01000008">
    <property type="protein sequence ID" value="GHB87278.1"/>
    <property type="molecule type" value="Genomic_DNA"/>
</dbReference>
<dbReference type="Proteomes" id="UP000598271">
    <property type="component" value="Unassembled WGS sequence"/>
</dbReference>
<organism evidence="1 2">
    <name type="scientific">Persicitalea jodogahamensis</name>
    <dbReference type="NCBI Taxonomy" id="402147"/>
    <lineage>
        <taxon>Bacteria</taxon>
        <taxon>Pseudomonadati</taxon>
        <taxon>Bacteroidota</taxon>
        <taxon>Cytophagia</taxon>
        <taxon>Cytophagales</taxon>
        <taxon>Spirosomataceae</taxon>
        <taxon>Persicitalea</taxon>
    </lineage>
</organism>
<evidence type="ECO:0000313" key="1">
    <source>
        <dbReference type="EMBL" id="GHB87278.1"/>
    </source>
</evidence>
<evidence type="ECO:0000313" key="2">
    <source>
        <dbReference type="Proteomes" id="UP000598271"/>
    </source>
</evidence>
<comment type="caution">
    <text evidence="1">The sequence shown here is derived from an EMBL/GenBank/DDBJ whole genome shotgun (WGS) entry which is preliminary data.</text>
</comment>
<dbReference type="RefSeq" id="WP_189568567.1">
    <property type="nucleotide sequence ID" value="NZ_BMXF01000008.1"/>
</dbReference>